<evidence type="ECO:0000313" key="1">
    <source>
        <dbReference type="EMBL" id="CDT69176.1"/>
    </source>
</evidence>
<gene>
    <name evidence="1" type="ORF">VCR5J5_790067</name>
</gene>
<dbReference type="EMBL" id="CCJV01000143">
    <property type="protein sequence ID" value="CDT69176.1"/>
    <property type="molecule type" value="Genomic_DNA"/>
</dbReference>
<sequence length="42" mass="4714">MIPTLPLSQYQLRAGRLKTFMILVGYPRITNADNQKPLGISP</sequence>
<name>A0A822N6R5_9VIBR</name>
<reference evidence="2" key="1">
    <citation type="submission" date="2014-06" db="EMBL/GenBank/DDBJ databases">
        <authorList>
            <person name="Le Roux Frederique"/>
        </authorList>
    </citation>
    <scope>NUCLEOTIDE SEQUENCE [LARGE SCALE GENOMIC DNA]</scope>
    <source>
        <strain evidence="2">J5-5</strain>
    </source>
</reference>
<organism evidence="1 2">
    <name type="scientific">Vibrio crassostreae</name>
    <dbReference type="NCBI Taxonomy" id="246167"/>
    <lineage>
        <taxon>Bacteria</taxon>
        <taxon>Pseudomonadati</taxon>
        <taxon>Pseudomonadota</taxon>
        <taxon>Gammaproteobacteria</taxon>
        <taxon>Vibrionales</taxon>
        <taxon>Vibrionaceae</taxon>
        <taxon>Vibrio</taxon>
    </lineage>
</organism>
<proteinExistence type="predicted"/>
<comment type="caution">
    <text evidence="1">The sequence shown here is derived from an EMBL/GenBank/DDBJ whole genome shotgun (WGS) entry which is preliminary data.</text>
</comment>
<protein>
    <submittedName>
        <fullName evidence="1">Uncharacterized protein</fullName>
    </submittedName>
</protein>
<dbReference type="Proteomes" id="UP000049495">
    <property type="component" value="Unassembled WGS sequence"/>
</dbReference>
<dbReference type="AlphaFoldDB" id="A0A822N6R5"/>
<evidence type="ECO:0000313" key="2">
    <source>
        <dbReference type="Proteomes" id="UP000049495"/>
    </source>
</evidence>
<accession>A0A822N6R5</accession>